<dbReference type="GO" id="GO:0004565">
    <property type="term" value="F:beta-galactosidase activity"/>
    <property type="evidence" value="ECO:0007669"/>
    <property type="project" value="UniProtKB-ARBA"/>
</dbReference>
<dbReference type="InterPro" id="IPR048913">
    <property type="entry name" value="BetaGal_gal-bd"/>
</dbReference>
<dbReference type="PANTHER" id="PTHR23421">
    <property type="entry name" value="BETA-GALACTOSIDASE RELATED"/>
    <property type="match status" value="1"/>
</dbReference>
<accession>A0ABD2ZAQ0</accession>
<reference evidence="4 5" key="1">
    <citation type="submission" date="2024-11" db="EMBL/GenBank/DDBJ databases">
        <title>A near-complete genome assembly of Cinchona calisaya.</title>
        <authorList>
            <person name="Lian D.C."/>
            <person name="Zhao X.W."/>
            <person name="Wei L."/>
        </authorList>
    </citation>
    <scope>NUCLEOTIDE SEQUENCE [LARGE SCALE GENOMIC DNA]</scope>
    <source>
        <tissue evidence="4">Nenye</tissue>
    </source>
</reference>
<dbReference type="CDD" id="cd22842">
    <property type="entry name" value="Gal_Rha_Lectin_BGal"/>
    <property type="match status" value="1"/>
</dbReference>
<dbReference type="Gene3D" id="2.60.120.740">
    <property type="match status" value="1"/>
</dbReference>
<dbReference type="Proteomes" id="UP001630127">
    <property type="component" value="Unassembled WGS sequence"/>
</dbReference>
<keyword evidence="2" id="KW-0326">Glycosidase</keyword>
<dbReference type="EMBL" id="JBJUIK010000010">
    <property type="protein sequence ID" value="KAL3516546.1"/>
    <property type="molecule type" value="Genomic_DNA"/>
</dbReference>
<sequence length="211" mass="23317">MFTWYRTSFDTSAGEGPVVLNLEDMGKGTAWVNINNIGRYWTSYFSDKNGCDSSCDYRGPYYKSKCMTNYGTPSQKWYHVPRSFLDKHGKNNLVLFKEFRGNSENVRVQTVSLANMCAIAKEGNTTLDLSGQGKTMTHINFASFGNPTGVFGEFNKGSCESPNSVPAIQDTCIGKESCSIDLSSKTFKATPSCGSKGRQLLLKFYAIDDAT</sequence>
<dbReference type="Pfam" id="PF02140">
    <property type="entry name" value="SUEL_Lectin"/>
    <property type="match status" value="1"/>
</dbReference>
<evidence type="ECO:0000256" key="2">
    <source>
        <dbReference type="ARBA" id="ARBA00023295"/>
    </source>
</evidence>
<name>A0ABD2ZAQ0_9GENT</name>
<evidence type="ECO:0000256" key="1">
    <source>
        <dbReference type="ARBA" id="ARBA00022801"/>
    </source>
</evidence>
<dbReference type="InterPro" id="IPR008979">
    <property type="entry name" value="Galactose-bd-like_sf"/>
</dbReference>
<organism evidence="4 5">
    <name type="scientific">Cinchona calisaya</name>
    <dbReference type="NCBI Taxonomy" id="153742"/>
    <lineage>
        <taxon>Eukaryota</taxon>
        <taxon>Viridiplantae</taxon>
        <taxon>Streptophyta</taxon>
        <taxon>Embryophyta</taxon>
        <taxon>Tracheophyta</taxon>
        <taxon>Spermatophyta</taxon>
        <taxon>Magnoliopsida</taxon>
        <taxon>eudicotyledons</taxon>
        <taxon>Gunneridae</taxon>
        <taxon>Pentapetalae</taxon>
        <taxon>asterids</taxon>
        <taxon>lamiids</taxon>
        <taxon>Gentianales</taxon>
        <taxon>Rubiaceae</taxon>
        <taxon>Cinchonoideae</taxon>
        <taxon>Cinchoneae</taxon>
        <taxon>Cinchona</taxon>
    </lineage>
</organism>
<proteinExistence type="predicted"/>
<dbReference type="SUPFAM" id="SSF49785">
    <property type="entry name" value="Galactose-binding domain-like"/>
    <property type="match status" value="1"/>
</dbReference>
<dbReference type="InterPro" id="IPR001944">
    <property type="entry name" value="Glycoside_Hdrlase_35"/>
</dbReference>
<feature type="domain" description="SUEL-type lectin" evidence="3">
    <location>
        <begin position="121"/>
        <end position="207"/>
    </location>
</feature>
<evidence type="ECO:0000313" key="5">
    <source>
        <dbReference type="Proteomes" id="UP001630127"/>
    </source>
</evidence>
<evidence type="ECO:0000259" key="3">
    <source>
        <dbReference type="PROSITE" id="PS50228"/>
    </source>
</evidence>
<evidence type="ECO:0000313" key="4">
    <source>
        <dbReference type="EMBL" id="KAL3516546.1"/>
    </source>
</evidence>
<dbReference type="Gene3D" id="2.60.120.260">
    <property type="entry name" value="Galactose-binding domain-like"/>
    <property type="match status" value="1"/>
</dbReference>
<dbReference type="PROSITE" id="PS50228">
    <property type="entry name" value="SUEL_LECTIN"/>
    <property type="match status" value="1"/>
</dbReference>
<dbReference type="Pfam" id="PF21467">
    <property type="entry name" value="BetaGal_gal-bd"/>
    <property type="match status" value="1"/>
</dbReference>
<keyword evidence="1" id="KW-0378">Hydrolase</keyword>
<dbReference type="InterPro" id="IPR043159">
    <property type="entry name" value="Lectin_gal-bd_sf"/>
</dbReference>
<comment type="caution">
    <text evidence="4">The sequence shown here is derived from an EMBL/GenBank/DDBJ whole genome shotgun (WGS) entry which is preliminary data.</text>
</comment>
<gene>
    <name evidence="4" type="ORF">ACH5RR_023448</name>
</gene>
<dbReference type="AlphaFoldDB" id="A0ABD2ZAQ0"/>
<keyword evidence="5" id="KW-1185">Reference proteome</keyword>
<dbReference type="InterPro" id="IPR000922">
    <property type="entry name" value="Lectin_gal-bd_dom"/>
</dbReference>
<protein>
    <recommendedName>
        <fullName evidence="3">SUEL-type lectin domain-containing protein</fullName>
    </recommendedName>
</protein>